<dbReference type="STRING" id="59894.ENSFALP00000014992"/>
<reference evidence="3" key="1">
    <citation type="submission" date="2025-08" db="UniProtKB">
        <authorList>
            <consortium name="Ensembl"/>
        </authorList>
    </citation>
    <scope>IDENTIFICATION</scope>
</reference>
<dbReference type="InterPro" id="IPR008919">
    <property type="entry name" value="Retrov_capsid_N"/>
</dbReference>
<dbReference type="GO" id="GO:0019068">
    <property type="term" value="P:virion assembly"/>
    <property type="evidence" value="ECO:0007669"/>
    <property type="project" value="InterPro"/>
</dbReference>
<dbReference type="AlphaFoldDB" id="U3KIY8"/>
<dbReference type="PANTHER" id="PTHR33166">
    <property type="entry name" value="GAG_P30 DOMAIN-CONTAINING PROTEIN"/>
    <property type="match status" value="1"/>
</dbReference>
<feature type="region of interest" description="Disordered" evidence="1">
    <location>
        <begin position="1"/>
        <end position="50"/>
    </location>
</feature>
<organism evidence="3 4">
    <name type="scientific">Ficedula albicollis</name>
    <name type="common">Collared flycatcher</name>
    <name type="synonym">Muscicapa albicollis</name>
    <dbReference type="NCBI Taxonomy" id="59894"/>
    <lineage>
        <taxon>Eukaryota</taxon>
        <taxon>Metazoa</taxon>
        <taxon>Chordata</taxon>
        <taxon>Craniata</taxon>
        <taxon>Vertebrata</taxon>
        <taxon>Euteleostomi</taxon>
        <taxon>Archelosauria</taxon>
        <taxon>Archosauria</taxon>
        <taxon>Dinosauria</taxon>
        <taxon>Saurischia</taxon>
        <taxon>Theropoda</taxon>
        <taxon>Coelurosauria</taxon>
        <taxon>Aves</taxon>
        <taxon>Neognathae</taxon>
        <taxon>Neoaves</taxon>
        <taxon>Telluraves</taxon>
        <taxon>Australaves</taxon>
        <taxon>Passeriformes</taxon>
        <taxon>Muscicapidae</taxon>
        <taxon>Ficedula</taxon>
    </lineage>
</organism>
<keyword evidence="4" id="KW-1185">Reference proteome</keyword>
<evidence type="ECO:0000256" key="1">
    <source>
        <dbReference type="SAM" id="MobiDB-lite"/>
    </source>
</evidence>
<evidence type="ECO:0000259" key="2">
    <source>
        <dbReference type="Pfam" id="PF02093"/>
    </source>
</evidence>
<dbReference type="Gene3D" id="1.10.375.10">
    <property type="entry name" value="Human Immunodeficiency Virus Type 1 Capsid Protein"/>
    <property type="match status" value="1"/>
</dbReference>
<protein>
    <recommendedName>
        <fullName evidence="2">Core shell protein Gag P30 domain-containing protein</fullName>
    </recommendedName>
</protein>
<sequence length="285" mass="31789">MESPRTPGVSRLSVALRPRTPSPGASREIQRTPLASRTRQGRKNQKEPQLIAPLREAVGPKGECLGCKKKGLCVGCAVKLDKKEEDTSLYVAGPSRAGPSALSLSEEELGGIKVPFSPSDLVIWKQSAGSYREDPERTAQVVKMVVKTQNPDWNDLQVLLDTLMDSTEKEMVLRAAKEKAREDIRTQRIMGLSVNEVVPQDDLGWDPNTGEGYRRLKQFQELVIEGVRSGMPKTLNWSKLYTVKQEKNESPSQHNSPSGRGYGTGRRGTLFATYEFEIRKERIRP</sequence>
<proteinExistence type="predicted"/>
<dbReference type="Pfam" id="PF02093">
    <property type="entry name" value="Gag_p30"/>
    <property type="match status" value="1"/>
</dbReference>
<evidence type="ECO:0000313" key="3">
    <source>
        <dbReference type="Ensembl" id="ENSFALP00000014992.2"/>
    </source>
</evidence>
<accession>U3KIY8</accession>
<dbReference type="SUPFAM" id="SSF47943">
    <property type="entry name" value="Retrovirus capsid protein, N-terminal core domain"/>
    <property type="match status" value="1"/>
</dbReference>
<dbReference type="Proteomes" id="UP000016665">
    <property type="component" value="Unplaced"/>
</dbReference>
<dbReference type="InterPro" id="IPR003036">
    <property type="entry name" value="Gag_P30"/>
</dbReference>
<dbReference type="Ensembl" id="ENSFALT00000015057.2">
    <property type="protein sequence ID" value="ENSFALP00000014992.2"/>
    <property type="gene ID" value="ENSFALG00000014377.2"/>
</dbReference>
<feature type="domain" description="Core shell protein Gag P30" evidence="2">
    <location>
        <begin position="119"/>
        <end position="253"/>
    </location>
</feature>
<reference evidence="3" key="2">
    <citation type="submission" date="2025-09" db="UniProtKB">
        <authorList>
            <consortium name="Ensembl"/>
        </authorList>
    </citation>
    <scope>IDENTIFICATION</scope>
</reference>
<dbReference type="InterPro" id="IPR050462">
    <property type="entry name" value="Retroviral_Gag-Pol_poly"/>
</dbReference>
<name>U3KIY8_FICAL</name>
<dbReference type="HOGENOM" id="CLU_2432518_0_0_1"/>
<evidence type="ECO:0000313" key="4">
    <source>
        <dbReference type="Proteomes" id="UP000016665"/>
    </source>
</evidence>
<feature type="region of interest" description="Disordered" evidence="1">
    <location>
        <begin position="244"/>
        <end position="266"/>
    </location>
</feature>
<dbReference type="GeneTree" id="ENSGT01030000235299"/>